<dbReference type="Pfam" id="PF13967">
    <property type="entry name" value="RSN1_TM"/>
    <property type="match status" value="1"/>
</dbReference>
<feature type="compositionally biased region" description="Polar residues" evidence="7">
    <location>
        <begin position="901"/>
        <end position="923"/>
    </location>
</feature>
<evidence type="ECO:0000259" key="10">
    <source>
        <dbReference type="Pfam" id="PF13967"/>
    </source>
</evidence>
<feature type="region of interest" description="Disordered" evidence="7">
    <location>
        <begin position="121"/>
        <end position="162"/>
    </location>
</feature>
<keyword evidence="6 8" id="KW-0472">Membrane</keyword>
<name>A0A6G1SC49_9ACAR</name>
<dbReference type="AlphaFoldDB" id="A0A6G1SC49"/>
<feature type="compositionally biased region" description="Polar residues" evidence="7">
    <location>
        <begin position="186"/>
        <end position="201"/>
    </location>
</feature>
<comment type="similarity">
    <text evidence="2">Belongs to the CSC1 (TC 1.A.17) family.</text>
</comment>
<feature type="transmembrane region" description="Helical" evidence="8">
    <location>
        <begin position="834"/>
        <end position="858"/>
    </location>
</feature>
<sequence>MREIKTVNCTTLINPTNRTIVFDVGWQAIPETIVFNLILFLFFLIIFIILRRLAWDRKHVNIRRTSKGWLQSIYGDRKLAAKAKLNREESPIIHHKHDLQIDVLVPPKPVASSSSVGDMIERMSSNGSDHINTISGTSGGDVTTTHQPEQRQTALGSANGTDAISNSNLTLNGVVVDLSDDKQEKTNQSSTNDTVQKQSETNARIQQQSDNILGASFDFANIPTNIQATFTEVGYKLSDVLLISNKDILASRGNDALQYLLFQQYILYFMALLSIFCMLVVLPVNLQGQEYDVSQGFARTTLLNLPEDSPLYWVHVVGASIISLVGIFMMHRFSKVIKLDEEQITRRTLLIRRIPKDKRNKELLGAYFQKAVPNCVIEGIQSVYDVRKLIPLTNELTNLVNARCYCIEYLELKGKRLQLRPSAFGEFGCLCGCCCERCRKTDGIQFYTKKEEELQQLIATEMNQAVSHPTGGFFITFRTERMAQEAFVHLRKQQERAFSFCPFSNTLTQVTTWCQKCLHIPRDDELDVARWMVSYAPFPDDINWCDITVNFRMQWFRSIVVSLLLVVLFVFMSTPLVILNASDTLQLSNLIGWLQYFLPSEIGSKVPELIGPLILVIAASALPAIVTLACQYISYVNTSAKNHAIMWKVYLFLLLMVIIWPSLGWTSLKAFLLTMLSKSEFPWNCLFPVKIGSFFVNYTIQAAFLGNIMELMRLSELLIYIWYIVTARSRAEVDTASRYVVWDFSIGIRYPRFLLIFAMVVTYSVSCPLITVAGLVYMVIKHLIDRYNIYYVYNPSKINSKIHSTAIMFVHIAFLMMQAQIFTVTLVRTGYSRVFGLALFVFLLSLLVFSGHFFFYMFRNINHLTYRATRKLTKARREYCACSYLPPVLYNLTRYTLNKSPSGANTAEAQNGPTTSHSDCHQPNANGNLNGNSSSAAGRMSGETQATGVDSLGGSSQLLLVPTIDTSDAYFLSGSTSRFSNNGTRPKFSRHTTLLSTRQNKSRRTASDGQQQFHPSRLVQYEELQLKRTSSDLDKVI</sequence>
<dbReference type="GO" id="GO:0005227">
    <property type="term" value="F:calcium-activated cation channel activity"/>
    <property type="evidence" value="ECO:0007669"/>
    <property type="project" value="InterPro"/>
</dbReference>
<dbReference type="PANTHER" id="PTHR13018:SF5">
    <property type="entry name" value="RE44586P"/>
    <property type="match status" value="1"/>
</dbReference>
<evidence type="ECO:0000313" key="12">
    <source>
        <dbReference type="EMBL" id="MDE47949.1"/>
    </source>
</evidence>
<gene>
    <name evidence="12" type="primary">TMEM63A_1</name>
    <name evidence="12" type="ORF">g.14617</name>
</gene>
<evidence type="ECO:0000256" key="7">
    <source>
        <dbReference type="SAM" id="MobiDB-lite"/>
    </source>
</evidence>
<feature type="transmembrane region" description="Helical" evidence="8">
    <location>
        <begin position="559"/>
        <end position="579"/>
    </location>
</feature>
<feature type="region of interest" description="Disordered" evidence="7">
    <location>
        <begin position="180"/>
        <end position="201"/>
    </location>
</feature>
<feature type="transmembrane region" description="Helical" evidence="8">
    <location>
        <begin position="311"/>
        <end position="330"/>
    </location>
</feature>
<feature type="transmembrane region" description="Helical" evidence="8">
    <location>
        <begin position="801"/>
        <end position="822"/>
    </location>
</feature>
<evidence type="ECO:0000256" key="2">
    <source>
        <dbReference type="ARBA" id="ARBA00007779"/>
    </source>
</evidence>
<keyword evidence="4 8" id="KW-0812">Transmembrane</keyword>
<feature type="domain" description="CSC1/OSCA1-like 7TM region" evidence="9">
    <location>
        <begin position="557"/>
        <end position="820"/>
    </location>
</feature>
<evidence type="ECO:0000259" key="9">
    <source>
        <dbReference type="Pfam" id="PF02714"/>
    </source>
</evidence>
<dbReference type="Pfam" id="PF02714">
    <property type="entry name" value="RSN1_7TM"/>
    <property type="match status" value="1"/>
</dbReference>
<feature type="transmembrane region" description="Helical" evidence="8">
    <location>
        <begin position="686"/>
        <end position="705"/>
    </location>
</feature>
<dbReference type="Pfam" id="PF14703">
    <property type="entry name" value="PHM7_cyt"/>
    <property type="match status" value="1"/>
</dbReference>
<dbReference type="InterPro" id="IPR027815">
    <property type="entry name" value="CSC1/OSCA1-like_cyt"/>
</dbReference>
<organism evidence="12">
    <name type="scientific">Aceria tosichella</name>
    <name type="common">wheat curl mite</name>
    <dbReference type="NCBI Taxonomy" id="561515"/>
    <lineage>
        <taxon>Eukaryota</taxon>
        <taxon>Metazoa</taxon>
        <taxon>Ecdysozoa</taxon>
        <taxon>Arthropoda</taxon>
        <taxon>Chelicerata</taxon>
        <taxon>Arachnida</taxon>
        <taxon>Acari</taxon>
        <taxon>Acariformes</taxon>
        <taxon>Trombidiformes</taxon>
        <taxon>Prostigmata</taxon>
        <taxon>Eupodina</taxon>
        <taxon>Eriophyoidea</taxon>
        <taxon>Eriophyidae</taxon>
        <taxon>Eriophyinae</taxon>
        <taxon>Aceriini</taxon>
        <taxon>Aceria</taxon>
    </lineage>
</organism>
<dbReference type="InterPro" id="IPR045122">
    <property type="entry name" value="Csc1-like"/>
</dbReference>
<keyword evidence="5 8" id="KW-1133">Transmembrane helix</keyword>
<feature type="transmembrane region" description="Helical" evidence="8">
    <location>
        <begin position="609"/>
        <end position="633"/>
    </location>
</feature>
<evidence type="ECO:0000256" key="4">
    <source>
        <dbReference type="ARBA" id="ARBA00022692"/>
    </source>
</evidence>
<protein>
    <submittedName>
        <fullName evidence="12">Transmembrane protein 63A</fullName>
    </submittedName>
</protein>
<dbReference type="GO" id="GO:0005886">
    <property type="term" value="C:plasma membrane"/>
    <property type="evidence" value="ECO:0007669"/>
    <property type="project" value="TreeGrafter"/>
</dbReference>
<comment type="subcellular location">
    <subcellularLocation>
        <location evidence="1">Membrane</location>
        <topology evidence="1">Multi-pass membrane protein</topology>
    </subcellularLocation>
</comment>
<evidence type="ECO:0000259" key="11">
    <source>
        <dbReference type="Pfam" id="PF14703"/>
    </source>
</evidence>
<dbReference type="EMBL" id="GGYP01003178">
    <property type="protein sequence ID" value="MDE47949.1"/>
    <property type="molecule type" value="Transcribed_RNA"/>
</dbReference>
<feature type="transmembrane region" description="Helical" evidence="8">
    <location>
        <begin position="753"/>
        <end position="780"/>
    </location>
</feature>
<dbReference type="PANTHER" id="PTHR13018">
    <property type="entry name" value="PROBABLE MEMBRANE PROTEIN DUF221-RELATED"/>
    <property type="match status" value="1"/>
</dbReference>
<feature type="transmembrane region" description="Helical" evidence="8">
    <location>
        <begin position="265"/>
        <end position="284"/>
    </location>
</feature>
<evidence type="ECO:0000256" key="6">
    <source>
        <dbReference type="ARBA" id="ARBA00023136"/>
    </source>
</evidence>
<feature type="region of interest" description="Disordered" evidence="7">
    <location>
        <begin position="980"/>
        <end position="1015"/>
    </location>
</feature>
<feature type="domain" description="CSC1/OSCA1-like cytosolic" evidence="11">
    <location>
        <begin position="347"/>
        <end position="544"/>
    </location>
</feature>
<keyword evidence="3" id="KW-0813">Transport</keyword>
<dbReference type="InterPro" id="IPR032880">
    <property type="entry name" value="CSC1/OSCA1-like_N"/>
</dbReference>
<evidence type="ECO:0000256" key="3">
    <source>
        <dbReference type="ARBA" id="ARBA00022448"/>
    </source>
</evidence>
<feature type="transmembrane region" description="Helical" evidence="8">
    <location>
        <begin position="33"/>
        <end position="54"/>
    </location>
</feature>
<proteinExistence type="inferred from homology"/>
<feature type="transmembrane region" description="Helical" evidence="8">
    <location>
        <begin position="645"/>
        <end position="666"/>
    </location>
</feature>
<evidence type="ECO:0000256" key="1">
    <source>
        <dbReference type="ARBA" id="ARBA00004141"/>
    </source>
</evidence>
<feature type="compositionally biased region" description="Low complexity" evidence="7">
    <location>
        <begin position="924"/>
        <end position="938"/>
    </location>
</feature>
<evidence type="ECO:0000256" key="5">
    <source>
        <dbReference type="ARBA" id="ARBA00022989"/>
    </source>
</evidence>
<reference evidence="12" key="1">
    <citation type="submission" date="2018-10" db="EMBL/GenBank/DDBJ databases">
        <title>Transcriptome assembly of Aceria tosichella (Wheat curl mite) Type 2.</title>
        <authorList>
            <person name="Scully E.D."/>
            <person name="Geib S.M."/>
            <person name="Palmer N.A."/>
            <person name="Gupta A.K."/>
            <person name="Sarath G."/>
            <person name="Tatineni S."/>
        </authorList>
    </citation>
    <scope>NUCLEOTIDE SEQUENCE</scope>
    <source>
        <strain evidence="12">LincolnNE</strain>
    </source>
</reference>
<feature type="compositionally biased region" description="Polar residues" evidence="7">
    <location>
        <begin position="123"/>
        <end position="162"/>
    </location>
</feature>
<feature type="region of interest" description="Disordered" evidence="7">
    <location>
        <begin position="901"/>
        <end position="949"/>
    </location>
</feature>
<evidence type="ECO:0000256" key="8">
    <source>
        <dbReference type="SAM" id="Phobius"/>
    </source>
</evidence>
<feature type="domain" description="CSC1/OSCA1-like N-terminal transmembrane" evidence="10">
    <location>
        <begin position="239"/>
        <end position="332"/>
    </location>
</feature>
<accession>A0A6G1SC49</accession>
<dbReference type="InterPro" id="IPR003864">
    <property type="entry name" value="CSC1/OSCA1-like_7TM"/>
</dbReference>